<accession>A0A518GYR5</accession>
<dbReference type="EMBL" id="CP036426">
    <property type="protein sequence ID" value="QDV33693.1"/>
    <property type="molecule type" value="Genomic_DNA"/>
</dbReference>
<dbReference type="KEGG" id="tpla:ElP_15700"/>
<evidence type="ECO:0000313" key="3">
    <source>
        <dbReference type="Proteomes" id="UP000317835"/>
    </source>
</evidence>
<evidence type="ECO:0000259" key="1">
    <source>
        <dbReference type="Pfam" id="PF12728"/>
    </source>
</evidence>
<reference evidence="2 3" key="1">
    <citation type="submission" date="2019-02" db="EMBL/GenBank/DDBJ databases">
        <title>Deep-cultivation of Planctomycetes and their phenomic and genomic characterization uncovers novel biology.</title>
        <authorList>
            <person name="Wiegand S."/>
            <person name="Jogler M."/>
            <person name="Boedeker C."/>
            <person name="Pinto D."/>
            <person name="Vollmers J."/>
            <person name="Rivas-Marin E."/>
            <person name="Kohn T."/>
            <person name="Peeters S.H."/>
            <person name="Heuer A."/>
            <person name="Rast P."/>
            <person name="Oberbeckmann S."/>
            <person name="Bunk B."/>
            <person name="Jeske O."/>
            <person name="Meyerdierks A."/>
            <person name="Storesund J.E."/>
            <person name="Kallscheuer N."/>
            <person name="Luecker S."/>
            <person name="Lage O.M."/>
            <person name="Pohl T."/>
            <person name="Merkel B.J."/>
            <person name="Hornburger P."/>
            <person name="Mueller R.-W."/>
            <person name="Bruemmer F."/>
            <person name="Labrenz M."/>
            <person name="Spormann A.M."/>
            <person name="Op den Camp H."/>
            <person name="Overmann J."/>
            <person name="Amann R."/>
            <person name="Jetten M.S.M."/>
            <person name="Mascher T."/>
            <person name="Medema M.H."/>
            <person name="Devos D.P."/>
            <person name="Kaster A.-K."/>
            <person name="Ovreas L."/>
            <person name="Rohde M."/>
            <person name="Galperin M.Y."/>
            <person name="Jogler C."/>
        </authorList>
    </citation>
    <scope>NUCLEOTIDE SEQUENCE [LARGE SCALE GENOMIC DNA]</scope>
    <source>
        <strain evidence="2 3">ElP</strain>
    </source>
</reference>
<organism evidence="2 3">
    <name type="scientific">Tautonia plasticadhaerens</name>
    <dbReference type="NCBI Taxonomy" id="2527974"/>
    <lineage>
        <taxon>Bacteria</taxon>
        <taxon>Pseudomonadati</taxon>
        <taxon>Planctomycetota</taxon>
        <taxon>Planctomycetia</taxon>
        <taxon>Isosphaerales</taxon>
        <taxon>Isosphaeraceae</taxon>
        <taxon>Tautonia</taxon>
    </lineage>
</organism>
<dbReference type="RefSeq" id="WP_197446792.1">
    <property type="nucleotide sequence ID" value="NZ_CP036426.1"/>
</dbReference>
<sequence length="101" mass="11468">MDIESKLDELILMVRMLDSKLARQTIKEVYSTEEFAELAGLKPKTVRDYCAEGRLKGTKKRSGHGRSKEWAISHAELERFQRDGLLPRQQGVDRLPALAGV</sequence>
<proteinExistence type="predicted"/>
<evidence type="ECO:0000313" key="2">
    <source>
        <dbReference type="EMBL" id="QDV33693.1"/>
    </source>
</evidence>
<dbReference type="AlphaFoldDB" id="A0A518GYR5"/>
<protein>
    <submittedName>
        <fullName evidence="2">Helix-turn-helix domain protein</fullName>
    </submittedName>
</protein>
<name>A0A518GYR5_9BACT</name>
<feature type="domain" description="Helix-turn-helix" evidence="1">
    <location>
        <begin position="29"/>
        <end position="82"/>
    </location>
</feature>
<dbReference type="InterPro" id="IPR041657">
    <property type="entry name" value="HTH_17"/>
</dbReference>
<gene>
    <name evidence="2" type="ORF">ElP_15700</name>
</gene>
<dbReference type="Pfam" id="PF12728">
    <property type="entry name" value="HTH_17"/>
    <property type="match status" value="1"/>
</dbReference>
<keyword evidence="3" id="KW-1185">Reference proteome</keyword>
<dbReference type="Proteomes" id="UP000317835">
    <property type="component" value="Chromosome"/>
</dbReference>